<evidence type="ECO:0000313" key="2">
    <source>
        <dbReference type="EMBL" id="SEU13253.1"/>
    </source>
</evidence>
<dbReference type="EMBL" id="FOIB01000005">
    <property type="protein sequence ID" value="SEU13253.1"/>
    <property type="molecule type" value="Genomic_DNA"/>
</dbReference>
<keyword evidence="3" id="KW-1185">Reference proteome</keyword>
<evidence type="ECO:0008006" key="5">
    <source>
        <dbReference type="Google" id="ProtNLM"/>
    </source>
</evidence>
<evidence type="ECO:0000313" key="3">
    <source>
        <dbReference type="Proteomes" id="UP000183760"/>
    </source>
</evidence>
<comment type="caution">
    <text evidence="1">The sequence shown here is derived from an EMBL/GenBank/DDBJ whole genome shotgun (WGS) entry which is preliminary data.</text>
</comment>
<proteinExistence type="predicted"/>
<dbReference type="STRING" id="1334629.MFUL124B02_26200"/>
<dbReference type="Proteomes" id="UP000183760">
    <property type="component" value="Unassembled WGS sequence"/>
</dbReference>
<protein>
    <recommendedName>
        <fullName evidence="5">Aspartyl beta-hydroxylase</fullName>
    </recommendedName>
</protein>
<dbReference type="SUPFAM" id="SSF52540">
    <property type="entry name" value="P-loop containing nucleoside triphosphate hydrolases"/>
    <property type="match status" value="1"/>
</dbReference>
<name>A0A511TBA1_MYXFU</name>
<sequence length="329" mass="37347">MSPRLDGWIPARLQVEGEQPWVDWCHLGSQRFTDPFFDETLERRLRHPFPLLFRHRTLMQTLVERQTSHPGLPVRGLVFHMSRCGSTLLAQLLASLPRHIVLSEAAPVDTVLRIHSRLPWVDEARRIEWLRAVVAGLGQKRNPEEQAVFLKLDAWHVLELPLLERAFPGVPWLFSYRDPVEVMASHQKHRGAHMLPGVLEPARVGLGAEQLSELSLEEYGARVLARLCEAGLEGYRARKSPALLLNHRGLQDTAVSRLVELFGLEPNAAESELLAQAADRDAKNPVLQFEDDSKQKAEAVSEASRKLAEKWVRPVYEALEAERLRAEPQ</sequence>
<dbReference type="AlphaFoldDB" id="A0A511TBA1"/>
<dbReference type="InterPro" id="IPR027417">
    <property type="entry name" value="P-loop_NTPase"/>
</dbReference>
<accession>A0A511TBA1</accession>
<reference evidence="2 3" key="1">
    <citation type="submission" date="2016-10" db="EMBL/GenBank/DDBJ databases">
        <authorList>
            <person name="Varghese N."/>
            <person name="Submissions S."/>
        </authorList>
    </citation>
    <scope>NUCLEOTIDE SEQUENCE [LARGE SCALE GENOMIC DNA]</scope>
    <source>
        <strain evidence="2 3">DSM 16525</strain>
    </source>
</reference>
<evidence type="ECO:0000313" key="4">
    <source>
        <dbReference type="Proteomes" id="UP000321514"/>
    </source>
</evidence>
<organism evidence="1 4">
    <name type="scientific">Myxococcus fulvus</name>
    <dbReference type="NCBI Taxonomy" id="33"/>
    <lineage>
        <taxon>Bacteria</taxon>
        <taxon>Pseudomonadati</taxon>
        <taxon>Myxococcota</taxon>
        <taxon>Myxococcia</taxon>
        <taxon>Myxococcales</taxon>
        <taxon>Cystobacterineae</taxon>
        <taxon>Myxococcaceae</taxon>
        <taxon>Myxococcus</taxon>
    </lineage>
</organism>
<dbReference type="Proteomes" id="UP000321514">
    <property type="component" value="Unassembled WGS sequence"/>
</dbReference>
<dbReference type="Gene3D" id="3.40.50.300">
    <property type="entry name" value="P-loop containing nucleotide triphosphate hydrolases"/>
    <property type="match status" value="1"/>
</dbReference>
<evidence type="ECO:0000313" key="1">
    <source>
        <dbReference type="EMBL" id="GEN11460.1"/>
    </source>
</evidence>
<dbReference type="RefSeq" id="WP_074954838.1">
    <property type="nucleotide sequence ID" value="NZ_BJXR01000048.1"/>
</dbReference>
<dbReference type="EMBL" id="BJXR01000048">
    <property type="protein sequence ID" value="GEN11460.1"/>
    <property type="molecule type" value="Genomic_DNA"/>
</dbReference>
<dbReference type="OrthoDB" id="5380394at2"/>
<gene>
    <name evidence="1" type="ORF">MFU01_64970</name>
    <name evidence="2" type="ORF">SAMN05443572_105178</name>
</gene>
<reference evidence="1 4" key="2">
    <citation type="submission" date="2019-07" db="EMBL/GenBank/DDBJ databases">
        <title>Whole genome shotgun sequence of Myxococcus fulvus NBRC 100333.</title>
        <authorList>
            <person name="Hosoyama A."/>
            <person name="Uohara A."/>
            <person name="Ohji S."/>
            <person name="Ichikawa N."/>
        </authorList>
    </citation>
    <scope>NUCLEOTIDE SEQUENCE [LARGE SCALE GENOMIC DNA]</scope>
    <source>
        <strain evidence="1 4">NBRC 100333</strain>
    </source>
</reference>